<reference evidence="2 3" key="1">
    <citation type="submission" date="2020-08" db="EMBL/GenBank/DDBJ databases">
        <title>Genomic Encyclopedia of Type Strains, Phase IV (KMG-V): Genome sequencing to study the core and pangenomes of soil and plant-associated prokaryotes.</title>
        <authorList>
            <person name="Whitman W."/>
        </authorList>
    </citation>
    <scope>NUCLEOTIDE SEQUENCE [LARGE SCALE GENOMIC DNA]</scope>
    <source>
        <strain evidence="2 3">SEMIA 4060</strain>
    </source>
</reference>
<protein>
    <recommendedName>
        <fullName evidence="1">Polysaccharide biosynthesis enzyme WcbI domain-containing protein</fullName>
    </recommendedName>
</protein>
<evidence type="ECO:0000313" key="3">
    <source>
        <dbReference type="Proteomes" id="UP000565576"/>
    </source>
</evidence>
<dbReference type="Gene3D" id="3.40.50.12080">
    <property type="match status" value="2"/>
</dbReference>
<name>A0A7X0IVD6_9HYPH</name>
<evidence type="ECO:0000259" key="1">
    <source>
        <dbReference type="Pfam" id="PF18588"/>
    </source>
</evidence>
<feature type="domain" description="Polysaccharide biosynthesis enzyme WcbI" evidence="1">
    <location>
        <begin position="8"/>
        <end position="210"/>
    </location>
</feature>
<dbReference type="Proteomes" id="UP000565576">
    <property type="component" value="Unassembled WGS sequence"/>
</dbReference>
<organism evidence="2 3">
    <name type="scientific">Rhizobium lusitanum</name>
    <dbReference type="NCBI Taxonomy" id="293958"/>
    <lineage>
        <taxon>Bacteria</taxon>
        <taxon>Pseudomonadati</taxon>
        <taxon>Pseudomonadota</taxon>
        <taxon>Alphaproteobacteria</taxon>
        <taxon>Hyphomicrobiales</taxon>
        <taxon>Rhizobiaceae</taxon>
        <taxon>Rhizobium/Agrobacterium group</taxon>
        <taxon>Rhizobium</taxon>
    </lineage>
</organism>
<accession>A0A7X0IVD6</accession>
<dbReference type="InterPro" id="IPR041307">
    <property type="entry name" value="WcbI"/>
</dbReference>
<comment type="caution">
    <text evidence="2">The sequence shown here is derived from an EMBL/GenBank/DDBJ whole genome shotgun (WGS) entry which is preliminary data.</text>
</comment>
<evidence type="ECO:0000313" key="2">
    <source>
        <dbReference type="EMBL" id="MBB6486707.1"/>
    </source>
</evidence>
<dbReference type="AlphaFoldDB" id="A0A7X0IVD6"/>
<dbReference type="EMBL" id="JACHBG010000009">
    <property type="protein sequence ID" value="MBB6486707.1"/>
    <property type="molecule type" value="Genomic_DNA"/>
</dbReference>
<dbReference type="RefSeq" id="WP_184706933.1">
    <property type="nucleotide sequence ID" value="NZ_JACHBG010000009.1"/>
</dbReference>
<gene>
    <name evidence="2" type="ORF">GGD46_004006</name>
</gene>
<dbReference type="Pfam" id="PF18588">
    <property type="entry name" value="WcbI"/>
    <property type="match status" value="1"/>
</dbReference>
<sequence>MSETRPKVVFIGNCQAQAFESLCGHLGVEVDVIAVPPIWEINEDSSGFLADSLMRADFIFSQRLSEDYSLELIRNGVLQDRYGEKVIVWPNIYFDGYFPGIRYLYNDYGKIVGPLADYHFQWIIDSWRDGSTVEETALLAHDLSVWKGDVDFVEQSTNQLKSREKRASVNISDYIVNNFRRKKLFYTMNHPVDEVLVEMLARLFQKAGVPFSSRNSVGYPYTLNQIIIPEFRIFRERYKPIFEESCLFKGVESPTDVPASLHNERSYSFRSLIEAYFALYDQSR</sequence>
<proteinExistence type="predicted"/>